<feature type="coiled-coil region" evidence="1">
    <location>
        <begin position="56"/>
        <end position="83"/>
    </location>
</feature>
<dbReference type="GeneID" id="99618826"/>
<evidence type="ECO:0000313" key="3">
    <source>
        <dbReference type="Proteomes" id="UP000001417"/>
    </source>
</evidence>
<dbReference type="KEGG" id="bce:BC2579"/>
<keyword evidence="1" id="KW-0175">Coiled coil</keyword>
<evidence type="ECO:0000256" key="1">
    <source>
        <dbReference type="SAM" id="Coils"/>
    </source>
</evidence>
<accession>Q813K1</accession>
<evidence type="ECO:0000313" key="2">
    <source>
        <dbReference type="EMBL" id="AAP09538.1"/>
    </source>
</evidence>
<gene>
    <name evidence="2" type="ordered locus">BC_2579</name>
</gene>
<proteinExistence type="predicted"/>
<dbReference type="OrthoDB" id="2987622at2"/>
<dbReference type="PATRIC" id="fig|226900.8.peg.2624"/>
<keyword evidence="3" id="KW-1185">Reference proteome</keyword>
<dbReference type="HOGENOM" id="CLU_1297714_0_0_9"/>
<name>Q813K1_BACCR</name>
<dbReference type="RefSeq" id="WP_001008298.1">
    <property type="nucleotide sequence ID" value="NC_004722.1"/>
</dbReference>
<reference evidence="2 3" key="1">
    <citation type="journal article" date="2003" name="Nature">
        <title>Genome sequence of Bacillus cereus and comparative analysis with Bacillus anthracis.</title>
        <authorList>
            <person name="Ivanova N."/>
            <person name="Sorokin A."/>
            <person name="Anderson I."/>
            <person name="Galleron N."/>
            <person name="Candelon B."/>
            <person name="Kapatral V."/>
            <person name="Bhattacharyya A."/>
            <person name="Reznik G."/>
            <person name="Mikhailova N."/>
            <person name="Lapidus A."/>
            <person name="Chu L."/>
            <person name="Mazur M."/>
            <person name="Goltsman E."/>
            <person name="Larsen N."/>
            <person name="D'Souza M."/>
            <person name="Walunas T."/>
            <person name="Grechkin Y."/>
            <person name="Pusch G."/>
            <person name="Haselkorn R."/>
            <person name="Fonstein M."/>
            <person name="Ehrlich S.D."/>
            <person name="Overbeek R."/>
            <person name="Kyrpides N."/>
        </authorList>
    </citation>
    <scope>NUCLEOTIDE SEQUENCE [LARGE SCALE GENOMIC DNA]</scope>
    <source>
        <strain evidence="3">ATCC 14579 / DSM 31 / CCUG 7414 / JCM 2152 / NBRC 15305 / NCIMB 9373 / NCTC 2599 / NRRL B-3711</strain>
    </source>
</reference>
<dbReference type="KEGG" id="vg:1489202"/>
<dbReference type="Proteomes" id="UP000001417">
    <property type="component" value="Chromosome"/>
</dbReference>
<dbReference type="EMBL" id="AE016877">
    <property type="protein sequence ID" value="AAP09538.1"/>
    <property type="molecule type" value="Genomic_DNA"/>
</dbReference>
<dbReference type="SMR" id="Q813K1"/>
<protein>
    <submittedName>
        <fullName evidence="2">Hypothetical Cytosolic Protein</fullName>
    </submittedName>
</protein>
<organism evidence="2 3">
    <name type="scientific">Bacillus cereus (strain ATCC 14579 / DSM 31 / CCUG 7414 / JCM 2152 / NBRC 15305 / NCIMB 9373 / NCTC 2599 / NRRL B-3711)</name>
    <dbReference type="NCBI Taxonomy" id="226900"/>
    <lineage>
        <taxon>Bacteria</taxon>
        <taxon>Bacillati</taxon>
        <taxon>Bacillota</taxon>
        <taxon>Bacilli</taxon>
        <taxon>Bacillales</taxon>
        <taxon>Bacillaceae</taxon>
        <taxon>Bacillus</taxon>
        <taxon>Bacillus cereus group</taxon>
    </lineage>
</organism>
<sequence length="212" mass="25519">MNFDEQIATYKQQKQQLLDEMEGKKEMFLDELVKFTASWFEEHTMHSIKNNPEKVIGLGEDKARQLKTELKELANRSDELVKNYMCEDDLWWHMNENKHSYFAKDYKLQEKHEKKIRLMFGELGKILIAYDIEKASSESQRNFSSSWFYDGYNSEDKKNIRYASSVTFSKELHTLDKEYIELINKVQEINWKSEDLEEQKKVENVEDWWTSL</sequence>
<dbReference type="AlphaFoldDB" id="Q813K1"/>